<keyword evidence="1" id="KW-0812">Transmembrane</keyword>
<name>C8PNL9_9SPIR</name>
<comment type="caution">
    <text evidence="2">The sequence shown here is derived from an EMBL/GenBank/DDBJ whole genome shotgun (WGS) entry which is preliminary data.</text>
</comment>
<reference evidence="2 3" key="1">
    <citation type="submission" date="2009-07" db="EMBL/GenBank/DDBJ databases">
        <authorList>
            <person name="Madupu R."/>
            <person name="Sebastian Y."/>
            <person name="Durkin A.S."/>
            <person name="Torralba M."/>
            <person name="Methe B."/>
            <person name="Sutton G.G."/>
            <person name="Strausberg R.L."/>
            <person name="Nelson K.E."/>
        </authorList>
    </citation>
    <scope>NUCLEOTIDE SEQUENCE [LARGE SCALE GENOMIC DNA]</scope>
    <source>
        <strain evidence="2 3">ATCC 35580</strain>
    </source>
</reference>
<dbReference type="OrthoDB" id="358862at2"/>
<dbReference type="STRING" id="596324.TREVI0001_1075"/>
<accession>C8PNL9</accession>
<organism evidence="2 3">
    <name type="scientific">Treponema vincentii ATCC 35580</name>
    <dbReference type="NCBI Taxonomy" id="596324"/>
    <lineage>
        <taxon>Bacteria</taxon>
        <taxon>Pseudomonadati</taxon>
        <taxon>Spirochaetota</taxon>
        <taxon>Spirochaetia</taxon>
        <taxon>Spirochaetales</taxon>
        <taxon>Treponemataceae</taxon>
        <taxon>Treponema</taxon>
    </lineage>
</organism>
<dbReference type="AlphaFoldDB" id="C8PNL9"/>
<dbReference type="Proteomes" id="UP000004509">
    <property type="component" value="Unassembled WGS sequence"/>
</dbReference>
<dbReference type="RefSeq" id="WP_006188133.1">
    <property type="nucleotide sequence ID" value="NZ_ACYH01000015.1"/>
</dbReference>
<protein>
    <submittedName>
        <fullName evidence="2">Uncharacterized protein</fullName>
    </submittedName>
</protein>
<evidence type="ECO:0000313" key="3">
    <source>
        <dbReference type="Proteomes" id="UP000004509"/>
    </source>
</evidence>
<sequence>MIIIGKKKLIGAAVFSFLLILATAIWGYKVGMQSTLKSDSELVLFFGFIGAGLEFCLLIAMLVYAKRKENDFLMVTKAIQLNGILSDSRAKKLGNLGIVLQEALDDAYQITAQKSLKIAGLNGLIDELLLLIDRPLLVVSLTGDILNFSAKAQTETGCKKGDVLAEIAPAINLREAIQHATLTHAAVQQDTHIVCTPVFSVTGTLSFFLVDLSEQPIVTKVMENVKHLIQKTDTEKKRKNPFLKFFKKTAGVKCIGV</sequence>
<feature type="transmembrane region" description="Helical" evidence="1">
    <location>
        <begin position="43"/>
        <end position="64"/>
    </location>
</feature>
<dbReference type="EMBL" id="ACYH01000015">
    <property type="protein sequence ID" value="EEV20975.1"/>
    <property type="molecule type" value="Genomic_DNA"/>
</dbReference>
<evidence type="ECO:0000256" key="1">
    <source>
        <dbReference type="SAM" id="Phobius"/>
    </source>
</evidence>
<keyword evidence="1" id="KW-1133">Transmembrane helix</keyword>
<evidence type="ECO:0000313" key="2">
    <source>
        <dbReference type="EMBL" id="EEV20975.1"/>
    </source>
</evidence>
<dbReference type="eggNOG" id="ENOG5031CP2">
    <property type="taxonomic scope" value="Bacteria"/>
</dbReference>
<proteinExistence type="predicted"/>
<gene>
    <name evidence="2" type="ORF">TREVI0001_1075</name>
</gene>
<keyword evidence="1" id="KW-0472">Membrane</keyword>